<comment type="caution">
    <text evidence="1">The sequence shown here is derived from an EMBL/GenBank/DDBJ whole genome shotgun (WGS) entry which is preliminary data.</text>
</comment>
<reference evidence="1 2" key="1">
    <citation type="journal article" date="2018" name="Evol. Lett.">
        <title>Horizontal gene cluster transfer increased hallucinogenic mushroom diversity.</title>
        <authorList>
            <person name="Reynolds H.T."/>
            <person name="Vijayakumar V."/>
            <person name="Gluck-Thaler E."/>
            <person name="Korotkin H.B."/>
            <person name="Matheny P.B."/>
            <person name="Slot J.C."/>
        </authorList>
    </citation>
    <scope>NUCLEOTIDE SEQUENCE [LARGE SCALE GENOMIC DNA]</scope>
    <source>
        <strain evidence="1 2">2631</strain>
    </source>
</reference>
<evidence type="ECO:0000313" key="2">
    <source>
        <dbReference type="Proteomes" id="UP000283269"/>
    </source>
</evidence>
<proteinExistence type="predicted"/>
<dbReference type="Proteomes" id="UP000283269">
    <property type="component" value="Unassembled WGS sequence"/>
</dbReference>
<evidence type="ECO:0000313" key="1">
    <source>
        <dbReference type="EMBL" id="PPQ85523.1"/>
    </source>
</evidence>
<accession>A0A409X430</accession>
<dbReference type="EMBL" id="NHYD01002698">
    <property type="protein sequence ID" value="PPQ85523.1"/>
    <property type="molecule type" value="Genomic_DNA"/>
</dbReference>
<dbReference type="InParanoid" id="A0A409X430"/>
<keyword evidence="2" id="KW-1185">Reference proteome</keyword>
<organism evidence="1 2">
    <name type="scientific">Psilocybe cyanescens</name>
    <dbReference type="NCBI Taxonomy" id="93625"/>
    <lineage>
        <taxon>Eukaryota</taxon>
        <taxon>Fungi</taxon>
        <taxon>Dikarya</taxon>
        <taxon>Basidiomycota</taxon>
        <taxon>Agaricomycotina</taxon>
        <taxon>Agaricomycetes</taxon>
        <taxon>Agaricomycetidae</taxon>
        <taxon>Agaricales</taxon>
        <taxon>Agaricineae</taxon>
        <taxon>Strophariaceae</taxon>
        <taxon>Psilocybe</taxon>
    </lineage>
</organism>
<name>A0A409X430_PSICY</name>
<sequence length="109" mass="12075">MSGSDDENDAIVKHLVQQVFSEAEADPVPWLQHIALREHPDIRVYRQVLIIEKKPSSDPALVSALVILDTLKIAISGQLAFIVCFKDYFAPEVKVLFVAGTQILTSSTQ</sequence>
<protein>
    <submittedName>
        <fullName evidence="1">Uncharacterized protein</fullName>
    </submittedName>
</protein>
<dbReference type="AlphaFoldDB" id="A0A409X430"/>
<gene>
    <name evidence="1" type="ORF">CVT25_006566</name>
</gene>